<evidence type="ECO:0000256" key="1">
    <source>
        <dbReference type="ARBA" id="ARBA00004651"/>
    </source>
</evidence>
<organism evidence="9 10">
    <name type="scientific">Brachybacterium equifaecis</name>
    <dbReference type="NCBI Taxonomy" id="2910770"/>
    <lineage>
        <taxon>Bacteria</taxon>
        <taxon>Bacillati</taxon>
        <taxon>Actinomycetota</taxon>
        <taxon>Actinomycetes</taxon>
        <taxon>Micrococcales</taxon>
        <taxon>Dermabacteraceae</taxon>
        <taxon>Brachybacterium</taxon>
    </lineage>
</organism>
<keyword evidence="5 8" id="KW-0812">Transmembrane</keyword>
<dbReference type="Proteomes" id="UP001203761">
    <property type="component" value="Unassembled WGS sequence"/>
</dbReference>
<feature type="transmembrane region" description="Helical" evidence="8">
    <location>
        <begin position="87"/>
        <end position="105"/>
    </location>
</feature>
<evidence type="ECO:0000256" key="7">
    <source>
        <dbReference type="ARBA" id="ARBA00023136"/>
    </source>
</evidence>
<dbReference type="InterPro" id="IPR037294">
    <property type="entry name" value="ABC_BtuC-like"/>
</dbReference>
<dbReference type="InterPro" id="IPR000522">
    <property type="entry name" value="ABC_transptr_permease_BtuC"/>
</dbReference>
<evidence type="ECO:0000313" key="10">
    <source>
        <dbReference type="Proteomes" id="UP001203761"/>
    </source>
</evidence>
<reference evidence="9" key="1">
    <citation type="submission" date="2022-02" db="EMBL/GenBank/DDBJ databases">
        <authorList>
            <person name="Lee M."/>
            <person name="Kim S.-J."/>
            <person name="Jung M.-Y."/>
        </authorList>
    </citation>
    <scope>NUCLEOTIDE SEQUENCE</scope>
    <source>
        <strain evidence="9">JHP9</strain>
    </source>
</reference>
<evidence type="ECO:0000256" key="2">
    <source>
        <dbReference type="ARBA" id="ARBA00007935"/>
    </source>
</evidence>
<dbReference type="SUPFAM" id="SSF81345">
    <property type="entry name" value="ABC transporter involved in vitamin B12 uptake, BtuC"/>
    <property type="match status" value="1"/>
</dbReference>
<comment type="caution">
    <text evidence="9">The sequence shown here is derived from an EMBL/GenBank/DDBJ whole genome shotgun (WGS) entry which is preliminary data.</text>
</comment>
<keyword evidence="7 8" id="KW-0472">Membrane</keyword>
<dbReference type="RefSeq" id="WP_249737265.1">
    <property type="nucleotide sequence ID" value="NZ_JAKNCJ010000002.1"/>
</dbReference>
<dbReference type="PANTHER" id="PTHR30472">
    <property type="entry name" value="FERRIC ENTEROBACTIN TRANSPORT SYSTEM PERMEASE PROTEIN"/>
    <property type="match status" value="1"/>
</dbReference>
<gene>
    <name evidence="9" type="ORF">Bequi_07230</name>
</gene>
<dbReference type="Gene3D" id="1.10.3470.10">
    <property type="entry name" value="ABC transporter involved in vitamin B12 uptake, BtuC"/>
    <property type="match status" value="1"/>
</dbReference>
<keyword evidence="6 8" id="KW-1133">Transmembrane helix</keyword>
<feature type="transmembrane region" description="Helical" evidence="8">
    <location>
        <begin position="227"/>
        <end position="249"/>
    </location>
</feature>
<evidence type="ECO:0000256" key="6">
    <source>
        <dbReference type="ARBA" id="ARBA00022989"/>
    </source>
</evidence>
<dbReference type="EMBL" id="JAKNCJ010000002">
    <property type="protein sequence ID" value="MCL6423176.1"/>
    <property type="molecule type" value="Genomic_DNA"/>
</dbReference>
<accession>A0ABT0QZY7</accession>
<name>A0ABT0QZY7_9MICO</name>
<feature type="transmembrane region" description="Helical" evidence="8">
    <location>
        <begin position="117"/>
        <end position="137"/>
    </location>
</feature>
<sequence>MSAGECSTAAAADQPTAREQVAALRSRGRRRLRLVVAGLAVLVLALMAVRVLLGAYTVTIPDFFRILGGEQIPGATYIVMQSKLPRAVGAALAGAAFGASGSLFRRTLRNPLASPDLIGISAGASAGAVVAMTVLGWRGPGMAIGALIGGLGVAGIVLAFARSGGARGSGGATTAMGSEKVIVAGIALSSLAMVIVSQIVLSLEKGDLQSVSVWTSGSLSTANWTRITWLAIALVILLPLGLAIHQALAPADLGADFAHGLGARPERTGFLALVVGALLASAATAAFGPLAFVALLSTPLARGLTGGRPSLPVAALVGAAIVVAADFLGTEAIPGVRLPTGILTGAAGAPLMLWLLIRSKSKV</sequence>
<feature type="transmembrane region" description="Helical" evidence="8">
    <location>
        <begin position="270"/>
        <end position="297"/>
    </location>
</feature>
<comment type="similarity">
    <text evidence="2">Belongs to the binding-protein-dependent transport system permease family. FecCD subfamily.</text>
</comment>
<feature type="transmembrane region" description="Helical" evidence="8">
    <location>
        <begin position="340"/>
        <end position="357"/>
    </location>
</feature>
<evidence type="ECO:0000256" key="4">
    <source>
        <dbReference type="ARBA" id="ARBA00022475"/>
    </source>
</evidence>
<dbReference type="PANTHER" id="PTHR30472:SF24">
    <property type="entry name" value="FERRIC ENTEROBACTIN TRANSPORT SYSTEM PERMEASE PROTEIN FEPG"/>
    <property type="match status" value="1"/>
</dbReference>
<keyword evidence="3" id="KW-0813">Transport</keyword>
<feature type="transmembrane region" description="Helical" evidence="8">
    <location>
        <begin position="143"/>
        <end position="161"/>
    </location>
</feature>
<evidence type="ECO:0000256" key="5">
    <source>
        <dbReference type="ARBA" id="ARBA00022692"/>
    </source>
</evidence>
<feature type="transmembrane region" description="Helical" evidence="8">
    <location>
        <begin position="34"/>
        <end position="56"/>
    </location>
</feature>
<keyword evidence="4" id="KW-1003">Cell membrane</keyword>
<feature type="transmembrane region" description="Helical" evidence="8">
    <location>
        <begin position="181"/>
        <end position="201"/>
    </location>
</feature>
<dbReference type="Pfam" id="PF01032">
    <property type="entry name" value="FecCD"/>
    <property type="match status" value="1"/>
</dbReference>
<protein>
    <submittedName>
        <fullName evidence="9">Iron ABC transporter permease</fullName>
    </submittedName>
</protein>
<keyword evidence="10" id="KW-1185">Reference proteome</keyword>
<proteinExistence type="inferred from homology"/>
<comment type="subcellular location">
    <subcellularLocation>
        <location evidence="1">Cell membrane</location>
        <topology evidence="1">Multi-pass membrane protein</topology>
    </subcellularLocation>
</comment>
<evidence type="ECO:0000256" key="8">
    <source>
        <dbReference type="SAM" id="Phobius"/>
    </source>
</evidence>
<evidence type="ECO:0000313" key="9">
    <source>
        <dbReference type="EMBL" id="MCL6423176.1"/>
    </source>
</evidence>
<evidence type="ECO:0000256" key="3">
    <source>
        <dbReference type="ARBA" id="ARBA00022448"/>
    </source>
</evidence>